<dbReference type="EMBL" id="CP053452">
    <property type="protein sequence ID" value="QJW98065.1"/>
    <property type="molecule type" value="Genomic_DNA"/>
</dbReference>
<dbReference type="Gene3D" id="3.90.550.10">
    <property type="entry name" value="Spore Coat Polysaccharide Biosynthesis Protein SpsA, Chain A"/>
    <property type="match status" value="1"/>
</dbReference>
<dbReference type="GO" id="GO:0016758">
    <property type="term" value="F:hexosyltransferase activity"/>
    <property type="evidence" value="ECO:0007669"/>
    <property type="project" value="UniProtKB-ARBA"/>
</dbReference>
<dbReference type="Proteomes" id="UP000503447">
    <property type="component" value="Chromosome"/>
</dbReference>
<dbReference type="AlphaFoldDB" id="A0A6M5YVL5"/>
<proteinExistence type="predicted"/>
<dbReference type="PANTHER" id="PTHR22916">
    <property type="entry name" value="GLYCOSYLTRANSFERASE"/>
    <property type="match status" value="1"/>
</dbReference>
<accession>A0A6M5YVL5</accession>
<dbReference type="RefSeq" id="WP_171473318.1">
    <property type="nucleotide sequence ID" value="NZ_CP053452.2"/>
</dbReference>
<dbReference type="PANTHER" id="PTHR22916:SF65">
    <property type="entry name" value="SLR1065 PROTEIN"/>
    <property type="match status" value="1"/>
</dbReference>
<reference evidence="3" key="1">
    <citation type="submission" date="2020-05" db="EMBL/GenBank/DDBJ databases">
        <title>Frigoriglobus tundricola gen. nov., sp. nov., a psychrotolerant cellulolytic planctomycete of the family Gemmataceae with two divergent copies of 16S rRNA gene.</title>
        <authorList>
            <person name="Kulichevskaya I.S."/>
            <person name="Ivanova A.A."/>
            <person name="Naumoff D.G."/>
            <person name="Beletsky A.V."/>
            <person name="Rijpstra W.I.C."/>
            <person name="Sinninghe Damste J.S."/>
            <person name="Mardanov A.V."/>
            <person name="Ravin N.V."/>
            <person name="Dedysh S.N."/>
        </authorList>
    </citation>
    <scope>NUCLEOTIDE SEQUENCE [LARGE SCALE GENOMIC DNA]</scope>
    <source>
        <strain evidence="3">PL17</strain>
    </source>
</reference>
<evidence type="ECO:0000313" key="2">
    <source>
        <dbReference type="EMBL" id="QJW98065.1"/>
    </source>
</evidence>
<organism evidence="2 3">
    <name type="scientific">Frigoriglobus tundricola</name>
    <dbReference type="NCBI Taxonomy" id="2774151"/>
    <lineage>
        <taxon>Bacteria</taxon>
        <taxon>Pseudomonadati</taxon>
        <taxon>Planctomycetota</taxon>
        <taxon>Planctomycetia</taxon>
        <taxon>Gemmatales</taxon>
        <taxon>Gemmataceae</taxon>
        <taxon>Frigoriglobus</taxon>
    </lineage>
</organism>
<dbReference type="InterPro" id="IPR029044">
    <property type="entry name" value="Nucleotide-diphossugar_trans"/>
</dbReference>
<protein>
    <submittedName>
        <fullName evidence="2">GT2 family glycosyltransferase</fullName>
    </submittedName>
</protein>
<dbReference type="KEGG" id="ftj:FTUN_5645"/>
<evidence type="ECO:0000259" key="1">
    <source>
        <dbReference type="Pfam" id="PF00535"/>
    </source>
</evidence>
<sequence length="289" mass="33335">MDTVPLVSIVVPCYRGERYLAEAIESCLRQSHRNFEVVVVDDASPDRCAEIATRYVAADDRVRLIRHPRNKGVSHAFNTGFAAARGAYFARLAQDDVFRADAITIMLDRIRSEPEVGLVYCDMQLIDADGRFMHMLPTEEVGRALLPAHRVGVCVLWSRAAWETVGPFDPRYDTADDYEFFLRVSRRFRLAKCAGEAPFYFRYHPAQGGVQLSKQQDYAYVLAQLAHYKSLVRTHMFRPAYWRKIVTCWIRARARKRVWMRSAEYREYLRKRALNSGADPGAEARLAFR</sequence>
<keyword evidence="3" id="KW-1185">Reference proteome</keyword>
<name>A0A6M5YVL5_9BACT</name>
<keyword evidence="2" id="KW-0808">Transferase</keyword>
<dbReference type="Pfam" id="PF00535">
    <property type="entry name" value="Glycos_transf_2"/>
    <property type="match status" value="1"/>
</dbReference>
<feature type="domain" description="Glycosyltransferase 2-like" evidence="1">
    <location>
        <begin position="8"/>
        <end position="119"/>
    </location>
</feature>
<dbReference type="SUPFAM" id="SSF53448">
    <property type="entry name" value="Nucleotide-diphospho-sugar transferases"/>
    <property type="match status" value="1"/>
</dbReference>
<evidence type="ECO:0000313" key="3">
    <source>
        <dbReference type="Proteomes" id="UP000503447"/>
    </source>
</evidence>
<dbReference type="InterPro" id="IPR001173">
    <property type="entry name" value="Glyco_trans_2-like"/>
</dbReference>
<gene>
    <name evidence="2" type="ORF">FTUN_5645</name>
</gene>